<dbReference type="OrthoDB" id="429813at2759"/>
<gene>
    <name evidence="2" type="ORF">DAPPUDRAFT_110093</name>
</gene>
<dbReference type="eggNOG" id="KOG1221">
    <property type="taxonomic scope" value="Eukaryota"/>
</dbReference>
<dbReference type="Proteomes" id="UP000000305">
    <property type="component" value="Unassembled WGS sequence"/>
</dbReference>
<feature type="domain" description="Fatty acyl-CoA reductase C-terminal" evidence="1">
    <location>
        <begin position="1"/>
        <end position="36"/>
    </location>
</feature>
<sequence>MTTEEQEMFYFDVRKINWQSYLENYILGIRQFTLKDDPTTLPTARTNLKRWLKWIVPQPPGDASVFVRTINLPFVSETLTESHAESNLAYNFTWPNNVTTWVETAVQCRPLLAVPIRLSAARLISCKNTSELVLLVSTSSQFSGWRRRSLCSTIAEIVNTTKSELLGCSSTWFCCSQLVKDVIESS</sequence>
<evidence type="ECO:0000313" key="2">
    <source>
        <dbReference type="EMBL" id="EFX73129.1"/>
    </source>
</evidence>
<proteinExistence type="predicted"/>
<dbReference type="KEGG" id="dpx:DAPPUDRAFT_110093"/>
<dbReference type="Pfam" id="PF03015">
    <property type="entry name" value="Sterile"/>
    <property type="match status" value="1"/>
</dbReference>
<evidence type="ECO:0000313" key="3">
    <source>
        <dbReference type="Proteomes" id="UP000000305"/>
    </source>
</evidence>
<accession>E9H570</accession>
<dbReference type="CDD" id="cd09071">
    <property type="entry name" value="FAR_C"/>
    <property type="match status" value="1"/>
</dbReference>
<name>E9H570_DAPPU</name>
<dbReference type="InterPro" id="IPR033640">
    <property type="entry name" value="FAR_C"/>
</dbReference>
<organism evidence="2 3">
    <name type="scientific">Daphnia pulex</name>
    <name type="common">Water flea</name>
    <dbReference type="NCBI Taxonomy" id="6669"/>
    <lineage>
        <taxon>Eukaryota</taxon>
        <taxon>Metazoa</taxon>
        <taxon>Ecdysozoa</taxon>
        <taxon>Arthropoda</taxon>
        <taxon>Crustacea</taxon>
        <taxon>Branchiopoda</taxon>
        <taxon>Diplostraca</taxon>
        <taxon>Cladocera</taxon>
        <taxon>Anomopoda</taxon>
        <taxon>Daphniidae</taxon>
        <taxon>Daphnia</taxon>
    </lineage>
</organism>
<protein>
    <recommendedName>
        <fullName evidence="1">Fatty acyl-CoA reductase C-terminal domain-containing protein</fullName>
    </recommendedName>
</protein>
<evidence type="ECO:0000259" key="1">
    <source>
        <dbReference type="Pfam" id="PF03015"/>
    </source>
</evidence>
<dbReference type="AlphaFoldDB" id="E9H570"/>
<dbReference type="HOGENOM" id="CLU_1455859_0_0_1"/>
<dbReference type="InParanoid" id="E9H570"/>
<keyword evidence="3" id="KW-1185">Reference proteome</keyword>
<dbReference type="EMBL" id="GL732593">
    <property type="protein sequence ID" value="EFX73129.1"/>
    <property type="molecule type" value="Genomic_DNA"/>
</dbReference>
<reference evidence="2 3" key="1">
    <citation type="journal article" date="2011" name="Science">
        <title>The ecoresponsive genome of Daphnia pulex.</title>
        <authorList>
            <person name="Colbourne J.K."/>
            <person name="Pfrender M.E."/>
            <person name="Gilbert D."/>
            <person name="Thomas W.K."/>
            <person name="Tucker A."/>
            <person name="Oakley T.H."/>
            <person name="Tokishita S."/>
            <person name="Aerts A."/>
            <person name="Arnold G.J."/>
            <person name="Basu M.K."/>
            <person name="Bauer D.J."/>
            <person name="Caceres C.E."/>
            <person name="Carmel L."/>
            <person name="Casola C."/>
            <person name="Choi J.H."/>
            <person name="Detter J.C."/>
            <person name="Dong Q."/>
            <person name="Dusheyko S."/>
            <person name="Eads B.D."/>
            <person name="Frohlich T."/>
            <person name="Geiler-Samerotte K.A."/>
            <person name="Gerlach D."/>
            <person name="Hatcher P."/>
            <person name="Jogdeo S."/>
            <person name="Krijgsveld J."/>
            <person name="Kriventseva E.V."/>
            <person name="Kultz D."/>
            <person name="Laforsch C."/>
            <person name="Lindquist E."/>
            <person name="Lopez J."/>
            <person name="Manak J.R."/>
            <person name="Muller J."/>
            <person name="Pangilinan J."/>
            <person name="Patwardhan R.P."/>
            <person name="Pitluck S."/>
            <person name="Pritham E.J."/>
            <person name="Rechtsteiner A."/>
            <person name="Rho M."/>
            <person name="Rogozin I.B."/>
            <person name="Sakarya O."/>
            <person name="Salamov A."/>
            <person name="Schaack S."/>
            <person name="Shapiro H."/>
            <person name="Shiga Y."/>
            <person name="Skalitzky C."/>
            <person name="Smith Z."/>
            <person name="Souvorov A."/>
            <person name="Sung W."/>
            <person name="Tang Z."/>
            <person name="Tsuchiya D."/>
            <person name="Tu H."/>
            <person name="Vos H."/>
            <person name="Wang M."/>
            <person name="Wolf Y.I."/>
            <person name="Yamagata H."/>
            <person name="Yamada T."/>
            <person name="Ye Y."/>
            <person name="Shaw J.R."/>
            <person name="Andrews J."/>
            <person name="Crease T.J."/>
            <person name="Tang H."/>
            <person name="Lucas S.M."/>
            <person name="Robertson H.M."/>
            <person name="Bork P."/>
            <person name="Koonin E.V."/>
            <person name="Zdobnov E.M."/>
            <person name="Grigoriev I.V."/>
            <person name="Lynch M."/>
            <person name="Boore J.L."/>
        </authorList>
    </citation>
    <scope>NUCLEOTIDE SEQUENCE [LARGE SCALE GENOMIC DNA]</scope>
</reference>